<evidence type="ECO:0000256" key="1">
    <source>
        <dbReference type="SAM" id="Coils"/>
    </source>
</evidence>
<dbReference type="RefSeq" id="WP_097045159.1">
    <property type="nucleotide sequence ID" value="NZ_OBEH01000002.1"/>
</dbReference>
<feature type="chain" id="PRO_5013284272" description="Peptidase S74 domain-containing protein" evidence="2">
    <location>
        <begin position="23"/>
        <end position="296"/>
    </location>
</feature>
<name>A0A285MRB2_9FLAO</name>
<protein>
    <recommendedName>
        <fullName evidence="5">Peptidase S74 domain-containing protein</fullName>
    </recommendedName>
</protein>
<evidence type="ECO:0000256" key="2">
    <source>
        <dbReference type="SAM" id="SignalP"/>
    </source>
</evidence>
<accession>A0A285MRB2</accession>
<keyword evidence="1" id="KW-0175">Coiled coil</keyword>
<organism evidence="3 4">
    <name type="scientific">Flagellimonas pacifica</name>
    <dbReference type="NCBI Taxonomy" id="1247520"/>
    <lineage>
        <taxon>Bacteria</taxon>
        <taxon>Pseudomonadati</taxon>
        <taxon>Bacteroidota</taxon>
        <taxon>Flavobacteriia</taxon>
        <taxon>Flavobacteriales</taxon>
        <taxon>Flavobacteriaceae</taxon>
        <taxon>Flagellimonas</taxon>
    </lineage>
</organism>
<feature type="signal peptide" evidence="2">
    <location>
        <begin position="1"/>
        <end position="22"/>
    </location>
</feature>
<feature type="coiled-coil region" evidence="1">
    <location>
        <begin position="264"/>
        <end position="294"/>
    </location>
</feature>
<evidence type="ECO:0008006" key="5">
    <source>
        <dbReference type="Google" id="ProtNLM"/>
    </source>
</evidence>
<reference evidence="4" key="1">
    <citation type="submission" date="2017-09" db="EMBL/GenBank/DDBJ databases">
        <authorList>
            <person name="Varghese N."/>
            <person name="Submissions S."/>
        </authorList>
    </citation>
    <scope>NUCLEOTIDE SEQUENCE [LARGE SCALE GENOMIC DNA]</scope>
    <source>
        <strain evidence="4">DSM 25885</strain>
    </source>
</reference>
<sequence length="296" mass="33035">MKSITILLCLFSLLGGYSQTTGNPNTGDAYLLFGPNTSWSQYLKVGGNGRGTTNASVVTTNGNLHLDSKNGGYSTYINHYSQGNTFLNPQGGNVGIGTSNAGAKLDVNGNITFLTGAEKMYWGSKHTGGTDHRNYLAPRLADNSGWDWSQEFGYHFYNRSWYVESNLGIGTSNPGSFKLAVKGKIRAEEIKVETGWADYVFNADYDLPTLEEVEKYIQEKGHLMNIPSAEEVEENGIQLGEMNKLLLEKIEELTLYTIEQQKEIDQLKTENTKMLKLENELQEMRKLISKMIKEKN</sequence>
<dbReference type="EMBL" id="OBEH01000002">
    <property type="protein sequence ID" value="SNY99678.1"/>
    <property type="molecule type" value="Genomic_DNA"/>
</dbReference>
<gene>
    <name evidence="3" type="ORF">SAMN06265377_1489</name>
</gene>
<dbReference type="Proteomes" id="UP000219048">
    <property type="component" value="Unassembled WGS sequence"/>
</dbReference>
<dbReference type="AlphaFoldDB" id="A0A285MRB2"/>
<evidence type="ECO:0000313" key="4">
    <source>
        <dbReference type="Proteomes" id="UP000219048"/>
    </source>
</evidence>
<keyword evidence="4" id="KW-1185">Reference proteome</keyword>
<proteinExistence type="predicted"/>
<keyword evidence="2" id="KW-0732">Signal</keyword>
<evidence type="ECO:0000313" key="3">
    <source>
        <dbReference type="EMBL" id="SNY99678.1"/>
    </source>
</evidence>
<dbReference type="OrthoDB" id="769954at2"/>